<feature type="repeat" description="ANK" evidence="3">
    <location>
        <begin position="133"/>
        <end position="167"/>
    </location>
</feature>
<reference evidence="4 5" key="1">
    <citation type="journal article" date="2010" name="Nature">
        <title>Perigord black truffle genome uncovers evolutionary origins and mechanisms of symbiosis.</title>
        <authorList>
            <person name="Martin F."/>
            <person name="Kohler A."/>
            <person name="Murat C."/>
            <person name="Balestrini R."/>
            <person name="Coutinho P.M."/>
            <person name="Jaillon O."/>
            <person name="Montanini B."/>
            <person name="Morin E."/>
            <person name="Noel B."/>
            <person name="Percudani R."/>
            <person name="Porcel B."/>
            <person name="Rubini A."/>
            <person name="Amicucci A."/>
            <person name="Amselem J."/>
            <person name="Anthouard V."/>
            <person name="Arcioni S."/>
            <person name="Artiguenave F."/>
            <person name="Aury J.M."/>
            <person name="Ballario P."/>
            <person name="Bolchi A."/>
            <person name="Brenna A."/>
            <person name="Brun A."/>
            <person name="Buee M."/>
            <person name="Cantarel B."/>
            <person name="Chevalier G."/>
            <person name="Couloux A."/>
            <person name="Da Silva C."/>
            <person name="Denoeud F."/>
            <person name="Duplessis S."/>
            <person name="Ghignone S."/>
            <person name="Hilselberger B."/>
            <person name="Iotti M."/>
            <person name="Marcais B."/>
            <person name="Mello A."/>
            <person name="Miranda M."/>
            <person name="Pacioni G."/>
            <person name="Quesneville H."/>
            <person name="Riccioni C."/>
            <person name="Ruotolo R."/>
            <person name="Splivallo R."/>
            <person name="Stocchi V."/>
            <person name="Tisserant E."/>
            <person name="Viscomi A.R."/>
            <person name="Zambonelli A."/>
            <person name="Zampieri E."/>
            <person name="Henrissat B."/>
            <person name="Lebrun M.H."/>
            <person name="Paolocci F."/>
            <person name="Bonfante P."/>
            <person name="Ottonello S."/>
            <person name="Wincker P."/>
        </authorList>
    </citation>
    <scope>NUCLEOTIDE SEQUENCE [LARGE SCALE GENOMIC DNA]</scope>
    <source>
        <strain evidence="4 5">Mel28</strain>
    </source>
</reference>
<gene>
    <name evidence="4" type="ORF">GSTUM_00011260001</name>
</gene>
<dbReference type="PANTHER" id="PTHR24198">
    <property type="entry name" value="ANKYRIN REPEAT AND PROTEIN KINASE DOMAIN-CONTAINING PROTEIN"/>
    <property type="match status" value="1"/>
</dbReference>
<proteinExistence type="predicted"/>
<dbReference type="SMART" id="SM00248">
    <property type="entry name" value="ANK"/>
    <property type="match status" value="4"/>
</dbReference>
<dbReference type="InterPro" id="IPR002110">
    <property type="entry name" value="Ankyrin_rpt"/>
</dbReference>
<keyword evidence="1" id="KW-0677">Repeat</keyword>
<dbReference type="PANTHER" id="PTHR24198:SF191">
    <property type="entry name" value="RABANKYRIN-5-LIKE"/>
    <property type="match status" value="1"/>
</dbReference>
<dbReference type="PROSITE" id="PS50088">
    <property type="entry name" value="ANK_REPEAT"/>
    <property type="match status" value="2"/>
</dbReference>
<evidence type="ECO:0000256" key="1">
    <source>
        <dbReference type="ARBA" id="ARBA00022737"/>
    </source>
</evidence>
<feature type="repeat" description="ANK" evidence="3">
    <location>
        <begin position="100"/>
        <end position="132"/>
    </location>
</feature>
<dbReference type="HOGENOM" id="CLU_912745_0_0_1"/>
<dbReference type="EMBL" id="FN430364">
    <property type="protein sequence ID" value="CAZ86044.1"/>
    <property type="molecule type" value="Genomic_DNA"/>
</dbReference>
<sequence length="305" mass="33747">MEIADLHSLLLTNKRLSMLLPTILHMHAANSTLSLPALYWAISTGDEPMTTFLLQKSAQVLSIRTPSHTLLHRTPHPCPEKTLSLILAHRGAIQVEEDATGRTPQHFACKYARPKLLSRILAFGAAVEATDHEGWTPLHVSVISRREDQACTRVLLAHGADLLAREHTWLQRTPLHSATKSVRVEELRGFLDHAEAGRGGGLRLMLMGMGRRRCIGLPGWGGLGCGGFAEKGRECWARDGRGMTALHVVARGPYVSRLRGRFEAVAWLLIRLGADGTIRDRSGSRVVDILEGRRRPQCWIPSKDV</sequence>
<dbReference type="KEGG" id="tml:GSTUM_00011260001"/>
<evidence type="ECO:0000313" key="4">
    <source>
        <dbReference type="EMBL" id="CAZ86044.1"/>
    </source>
</evidence>
<dbReference type="Pfam" id="PF12796">
    <property type="entry name" value="Ank_2"/>
    <property type="match status" value="1"/>
</dbReference>
<keyword evidence="5" id="KW-1185">Reference proteome</keyword>
<name>D5GNF1_TUBMM</name>
<evidence type="ECO:0000313" key="5">
    <source>
        <dbReference type="Proteomes" id="UP000006911"/>
    </source>
</evidence>
<dbReference type="GeneID" id="9182244"/>
<dbReference type="InParanoid" id="D5GNF1"/>
<organism evidence="4 5">
    <name type="scientific">Tuber melanosporum (strain Mel28)</name>
    <name type="common">Perigord black truffle</name>
    <dbReference type="NCBI Taxonomy" id="656061"/>
    <lineage>
        <taxon>Eukaryota</taxon>
        <taxon>Fungi</taxon>
        <taxon>Dikarya</taxon>
        <taxon>Ascomycota</taxon>
        <taxon>Pezizomycotina</taxon>
        <taxon>Pezizomycetes</taxon>
        <taxon>Pezizales</taxon>
        <taxon>Tuberaceae</taxon>
        <taxon>Tuber</taxon>
    </lineage>
</organism>
<evidence type="ECO:0000256" key="3">
    <source>
        <dbReference type="PROSITE-ProRule" id="PRU00023"/>
    </source>
</evidence>
<dbReference type="Gene3D" id="1.25.40.20">
    <property type="entry name" value="Ankyrin repeat-containing domain"/>
    <property type="match status" value="2"/>
</dbReference>
<dbReference type="InterPro" id="IPR036770">
    <property type="entry name" value="Ankyrin_rpt-contain_sf"/>
</dbReference>
<accession>D5GNF1</accession>
<dbReference type="PROSITE" id="PS50297">
    <property type="entry name" value="ANK_REP_REGION"/>
    <property type="match status" value="1"/>
</dbReference>
<dbReference type="eggNOG" id="KOG4412">
    <property type="taxonomic scope" value="Eukaryota"/>
</dbReference>
<dbReference type="RefSeq" id="XP_002841853.1">
    <property type="nucleotide sequence ID" value="XM_002841807.1"/>
</dbReference>
<protein>
    <submittedName>
        <fullName evidence="4">(Perigord truffle) hypothetical protein</fullName>
    </submittedName>
</protein>
<evidence type="ECO:0000256" key="2">
    <source>
        <dbReference type="ARBA" id="ARBA00023043"/>
    </source>
</evidence>
<dbReference type="AlphaFoldDB" id="D5GNF1"/>
<dbReference type="SUPFAM" id="SSF48403">
    <property type="entry name" value="Ankyrin repeat"/>
    <property type="match status" value="1"/>
</dbReference>
<keyword evidence="2 3" id="KW-0040">ANK repeat</keyword>
<dbReference type="Proteomes" id="UP000006911">
    <property type="component" value="Unassembled WGS sequence"/>
</dbReference>